<accession>A0A841T8K0</accession>
<evidence type="ECO:0000313" key="2">
    <source>
        <dbReference type="Proteomes" id="UP000574133"/>
    </source>
</evidence>
<name>A0A841T8K0_9BACL</name>
<dbReference type="RefSeq" id="WP_185179111.1">
    <property type="nucleotide sequence ID" value="NZ_CBCSEP010000043.1"/>
</dbReference>
<gene>
    <name evidence="1" type="ORF">H4Q31_10905</name>
</gene>
<organism evidence="1 2">
    <name type="scientific">Cohnella lubricantis</name>
    <dbReference type="NCBI Taxonomy" id="2163172"/>
    <lineage>
        <taxon>Bacteria</taxon>
        <taxon>Bacillati</taxon>
        <taxon>Bacillota</taxon>
        <taxon>Bacilli</taxon>
        <taxon>Bacillales</taxon>
        <taxon>Paenibacillaceae</taxon>
        <taxon>Cohnella</taxon>
    </lineage>
</organism>
<dbReference type="SUPFAM" id="SSF53254">
    <property type="entry name" value="Phosphoglycerate mutase-like"/>
    <property type="match status" value="1"/>
</dbReference>
<dbReference type="Proteomes" id="UP000574133">
    <property type="component" value="Unassembled WGS sequence"/>
</dbReference>
<dbReference type="InterPro" id="IPR029033">
    <property type="entry name" value="His_PPase_superfam"/>
</dbReference>
<sequence>MNQLQTTIFFVRHAESDISIKDEMSRPLTPKGLSDSRRVGTALSTIVHYFDPEFGFDHFWRMVGKMPYILAFQFDGTELKAIEEVELTI</sequence>
<keyword evidence="2" id="KW-1185">Reference proteome</keyword>
<dbReference type="Gene3D" id="3.40.50.1240">
    <property type="entry name" value="Phosphoglycerate mutase-like"/>
    <property type="match status" value="1"/>
</dbReference>
<protein>
    <recommendedName>
        <fullName evidence="3">Histidine phosphatase family protein</fullName>
    </recommendedName>
</protein>
<evidence type="ECO:0000313" key="1">
    <source>
        <dbReference type="EMBL" id="MBB6677833.1"/>
    </source>
</evidence>
<dbReference type="AlphaFoldDB" id="A0A841T8K0"/>
<comment type="caution">
    <text evidence="1">The sequence shown here is derived from an EMBL/GenBank/DDBJ whole genome shotgun (WGS) entry which is preliminary data.</text>
</comment>
<proteinExistence type="predicted"/>
<reference evidence="1 2" key="1">
    <citation type="submission" date="2020-08" db="EMBL/GenBank/DDBJ databases">
        <title>Cohnella phylogeny.</title>
        <authorList>
            <person name="Dunlap C."/>
        </authorList>
    </citation>
    <scope>NUCLEOTIDE SEQUENCE [LARGE SCALE GENOMIC DNA]</scope>
    <source>
        <strain evidence="1 2">DSM 103658</strain>
    </source>
</reference>
<dbReference type="EMBL" id="JACJVN010000038">
    <property type="protein sequence ID" value="MBB6677833.1"/>
    <property type="molecule type" value="Genomic_DNA"/>
</dbReference>
<evidence type="ECO:0008006" key="3">
    <source>
        <dbReference type="Google" id="ProtNLM"/>
    </source>
</evidence>